<comment type="caution">
    <text evidence="2">The sequence shown here is derived from an EMBL/GenBank/DDBJ whole genome shotgun (WGS) entry which is preliminary data.</text>
</comment>
<gene>
    <name evidence="2" type="ORF">WMO29_12920</name>
</gene>
<evidence type="ECO:0008006" key="4">
    <source>
        <dbReference type="Google" id="ProtNLM"/>
    </source>
</evidence>
<accession>A0ABV1FK12</accession>
<evidence type="ECO:0000313" key="2">
    <source>
        <dbReference type="EMBL" id="MEQ2473381.1"/>
    </source>
</evidence>
<reference evidence="2 3" key="1">
    <citation type="submission" date="2024-03" db="EMBL/GenBank/DDBJ databases">
        <title>Human intestinal bacterial collection.</title>
        <authorList>
            <person name="Pauvert C."/>
            <person name="Hitch T.C.A."/>
            <person name="Clavel T."/>
        </authorList>
    </citation>
    <scope>NUCLEOTIDE SEQUENCE [LARGE SCALE GENOMIC DNA]</scope>
    <source>
        <strain evidence="2 3">CLA-AA-H132</strain>
    </source>
</reference>
<evidence type="ECO:0000256" key="1">
    <source>
        <dbReference type="SAM" id="MobiDB-lite"/>
    </source>
</evidence>
<keyword evidence="3" id="KW-1185">Reference proteome</keyword>
<evidence type="ECO:0000313" key="3">
    <source>
        <dbReference type="Proteomes" id="UP001438008"/>
    </source>
</evidence>
<dbReference type="Proteomes" id="UP001438008">
    <property type="component" value="Unassembled WGS sequence"/>
</dbReference>
<sequence>MAKRFLAAMAGIAFLMTLAYYSGSLRSERAMEQEKERLLAQIESLELLTKEQAAAPGDRVQADTAASGGEKTQMKPEGTGSEESAEFRFFIKEADGLVNIYREDGTTLYETTDIPVSLLPEALRREIRAGKGVATEQELYDFLENYSS</sequence>
<protein>
    <recommendedName>
        <fullName evidence="4">Bypass of forespore C C-terminal domain-containing protein</fullName>
    </recommendedName>
</protein>
<organism evidence="2 3">
    <name type="scientific">Laedolimicola intestinihominis</name>
    <dbReference type="NCBI Taxonomy" id="3133166"/>
    <lineage>
        <taxon>Bacteria</taxon>
        <taxon>Bacillati</taxon>
        <taxon>Bacillota</taxon>
        <taxon>Clostridia</taxon>
        <taxon>Lachnospirales</taxon>
        <taxon>Lachnospiraceae</taxon>
        <taxon>Laedolimicola</taxon>
    </lineage>
</organism>
<dbReference type="EMBL" id="JBBMFE010000013">
    <property type="protein sequence ID" value="MEQ2473381.1"/>
    <property type="molecule type" value="Genomic_DNA"/>
</dbReference>
<dbReference type="RefSeq" id="WP_349165078.1">
    <property type="nucleotide sequence ID" value="NZ_JBBMFE010000013.1"/>
</dbReference>
<name>A0ABV1FK12_9FIRM</name>
<proteinExistence type="predicted"/>
<feature type="region of interest" description="Disordered" evidence="1">
    <location>
        <begin position="53"/>
        <end position="83"/>
    </location>
</feature>